<evidence type="ECO:0000313" key="2">
    <source>
        <dbReference type="EMBL" id="GBP85278.1"/>
    </source>
</evidence>
<accession>A0A4C1ZBS9</accession>
<feature type="region of interest" description="Disordered" evidence="1">
    <location>
        <begin position="30"/>
        <end position="66"/>
    </location>
</feature>
<comment type="caution">
    <text evidence="2">The sequence shown here is derived from an EMBL/GenBank/DDBJ whole genome shotgun (WGS) entry which is preliminary data.</text>
</comment>
<reference evidence="2 3" key="1">
    <citation type="journal article" date="2019" name="Commun. Biol.">
        <title>The bagworm genome reveals a unique fibroin gene that provides high tensile strength.</title>
        <authorList>
            <person name="Kono N."/>
            <person name="Nakamura H."/>
            <person name="Ohtoshi R."/>
            <person name="Tomita M."/>
            <person name="Numata K."/>
            <person name="Arakawa K."/>
        </authorList>
    </citation>
    <scope>NUCLEOTIDE SEQUENCE [LARGE SCALE GENOMIC DNA]</scope>
</reference>
<sequence>MSRMLVHAPRFTSQLHLCANILNNKHSIPVEELNKNDSDRASETSEPLVSSHQSPLSGGAGAAPARPPPYAEGAFCYGRPFKIDC</sequence>
<dbReference type="EMBL" id="BGZK01001726">
    <property type="protein sequence ID" value="GBP85278.1"/>
    <property type="molecule type" value="Genomic_DNA"/>
</dbReference>
<organism evidence="2 3">
    <name type="scientific">Eumeta variegata</name>
    <name type="common">Bagworm moth</name>
    <name type="synonym">Eumeta japonica</name>
    <dbReference type="NCBI Taxonomy" id="151549"/>
    <lineage>
        <taxon>Eukaryota</taxon>
        <taxon>Metazoa</taxon>
        <taxon>Ecdysozoa</taxon>
        <taxon>Arthropoda</taxon>
        <taxon>Hexapoda</taxon>
        <taxon>Insecta</taxon>
        <taxon>Pterygota</taxon>
        <taxon>Neoptera</taxon>
        <taxon>Endopterygota</taxon>
        <taxon>Lepidoptera</taxon>
        <taxon>Glossata</taxon>
        <taxon>Ditrysia</taxon>
        <taxon>Tineoidea</taxon>
        <taxon>Psychidae</taxon>
        <taxon>Oiketicinae</taxon>
        <taxon>Eumeta</taxon>
    </lineage>
</organism>
<evidence type="ECO:0000313" key="3">
    <source>
        <dbReference type="Proteomes" id="UP000299102"/>
    </source>
</evidence>
<proteinExistence type="predicted"/>
<protein>
    <submittedName>
        <fullName evidence="2">Uncharacterized protein</fullName>
    </submittedName>
</protein>
<dbReference type="Proteomes" id="UP000299102">
    <property type="component" value="Unassembled WGS sequence"/>
</dbReference>
<gene>
    <name evidence="2" type="ORF">EVAR_64947_1</name>
</gene>
<feature type="compositionally biased region" description="Basic and acidic residues" evidence="1">
    <location>
        <begin position="30"/>
        <end position="43"/>
    </location>
</feature>
<dbReference type="AlphaFoldDB" id="A0A4C1ZBS9"/>
<keyword evidence="3" id="KW-1185">Reference proteome</keyword>
<evidence type="ECO:0000256" key="1">
    <source>
        <dbReference type="SAM" id="MobiDB-lite"/>
    </source>
</evidence>
<feature type="compositionally biased region" description="Polar residues" evidence="1">
    <location>
        <begin position="44"/>
        <end position="56"/>
    </location>
</feature>
<name>A0A4C1ZBS9_EUMVA</name>